<name>A0A6I3J4I4_9ACTN</name>
<proteinExistence type="predicted"/>
<dbReference type="PROSITE" id="PS51340">
    <property type="entry name" value="MOSC"/>
    <property type="match status" value="1"/>
</dbReference>
<keyword evidence="2" id="KW-1185">Reference proteome</keyword>
<organism evidence="1 2">
    <name type="scientific">Nocardioides marmotae</name>
    <dbReference type="NCBI Taxonomy" id="2663857"/>
    <lineage>
        <taxon>Bacteria</taxon>
        <taxon>Bacillati</taxon>
        <taxon>Actinomycetota</taxon>
        <taxon>Actinomycetes</taxon>
        <taxon>Propionibacteriales</taxon>
        <taxon>Nocardioidaceae</taxon>
        <taxon>Nocardioides</taxon>
    </lineage>
</organism>
<dbReference type="Pfam" id="PF03473">
    <property type="entry name" value="MOSC"/>
    <property type="match status" value="1"/>
</dbReference>
<comment type="caution">
    <text evidence="1">The sequence shown here is derived from an EMBL/GenBank/DDBJ whole genome shotgun (WGS) entry which is preliminary data.</text>
</comment>
<dbReference type="SUPFAM" id="SSF141673">
    <property type="entry name" value="MOSC N-terminal domain-like"/>
    <property type="match status" value="1"/>
</dbReference>
<reference evidence="1 2" key="1">
    <citation type="submission" date="2019-10" db="EMBL/GenBank/DDBJ databases">
        <title>Nocardioides novel species isolated from the excrement of Marmot.</title>
        <authorList>
            <person name="Zhang G."/>
        </authorList>
    </citation>
    <scope>NUCLEOTIDE SEQUENCE [LARGE SCALE GENOMIC DNA]</scope>
    <source>
        <strain evidence="2">zg-579</strain>
    </source>
</reference>
<dbReference type="InterPro" id="IPR005302">
    <property type="entry name" value="MoCF_Sase_C"/>
</dbReference>
<sequence length="260" mass="26616">MSTVGAPARPTPRVVRAGFAPVKGTRHQAYDAVTLSRLGPVGDRAWCLVDVDRRRVLRTVQHPSLVAVAAVTSPDGLTLTLPSGAVAAGPVVPSGAPLTCDYWGRPVALDLLDGPHAALLSAHLGTSVRLAAAPPGGVVYAGAVTLVSTGTLHALASRTGLAVDDLAARFRPTFVVEADEPHAEDAWVGAEVDLGPARVRVTSRVPRCAVVDLDPVTGERGGGVLAALATYRPRGATGDLLLGVDAEVVVPGTVTPSPHF</sequence>
<gene>
    <name evidence="1" type="ORF">GGQ22_02855</name>
</gene>
<dbReference type="InterPro" id="IPR005303">
    <property type="entry name" value="MOCOS_middle"/>
</dbReference>
<dbReference type="GO" id="GO:0030151">
    <property type="term" value="F:molybdenum ion binding"/>
    <property type="evidence" value="ECO:0007669"/>
    <property type="project" value="InterPro"/>
</dbReference>
<evidence type="ECO:0000313" key="1">
    <source>
        <dbReference type="EMBL" id="MTB94012.1"/>
    </source>
</evidence>
<dbReference type="Proteomes" id="UP000433406">
    <property type="component" value="Unassembled WGS sequence"/>
</dbReference>
<dbReference type="GO" id="GO:0003824">
    <property type="term" value="F:catalytic activity"/>
    <property type="evidence" value="ECO:0007669"/>
    <property type="project" value="InterPro"/>
</dbReference>
<dbReference type="SUPFAM" id="SSF50800">
    <property type="entry name" value="PK beta-barrel domain-like"/>
    <property type="match status" value="1"/>
</dbReference>
<protein>
    <submittedName>
        <fullName evidence="1">MOSC domain-containing protein</fullName>
    </submittedName>
</protein>
<evidence type="ECO:0000313" key="2">
    <source>
        <dbReference type="Proteomes" id="UP000433406"/>
    </source>
</evidence>
<dbReference type="InterPro" id="IPR011037">
    <property type="entry name" value="Pyrv_Knase-like_insert_dom_sf"/>
</dbReference>
<dbReference type="AlphaFoldDB" id="A0A6I3J4I4"/>
<dbReference type="EMBL" id="WLCI01000003">
    <property type="protein sequence ID" value="MTB94012.1"/>
    <property type="molecule type" value="Genomic_DNA"/>
</dbReference>
<dbReference type="Pfam" id="PF03476">
    <property type="entry name" value="MOSC_N"/>
    <property type="match status" value="1"/>
</dbReference>
<dbReference type="GO" id="GO:0030170">
    <property type="term" value="F:pyridoxal phosphate binding"/>
    <property type="evidence" value="ECO:0007669"/>
    <property type="project" value="InterPro"/>
</dbReference>
<accession>A0A6I3J4I4</accession>